<comment type="caution">
    <text evidence="1">The sequence shown here is derived from an EMBL/GenBank/DDBJ whole genome shotgun (WGS) entry which is preliminary data.</text>
</comment>
<evidence type="ECO:0000313" key="1">
    <source>
        <dbReference type="EMBL" id="KAK8859990.1"/>
    </source>
</evidence>
<sequence length="550" mass="61367">MASFDIIKLELSPYADVTDAKSVAGSLWQTTLQYVFRQVSEFAAPAVADATVLWGHSQISKHVIFLFIVWPDRESRHQFHHQSLGTNMMNACFAVPPQVICLHDVDTSFWTKGDGSSSMVANVSTWEVSTRDDLTGQGLVDSKTGGILAGWRDEEDRSVSYFDSGTLKEKALNETFVRVRLEPNEPESSKDRIYDGIVGDVLSHESHRVLLSKLTRDYSAPEAKHALEIDASTSTASLFAAATSQYGISVCPDETESWATPAVSFQAMRNASSDGIFNNPLHSRSNISDSSSGDTGSRHIVLVKLPKGSKVSDETLAGALPPITSEEPDISEVLQWGWVRNSVEEDETETLMLIVRWCRPSPPRVETLVDALLRDAFPLLHVGERPESVEVLSLETGQGESDFRDRGLTEVIRFRLPEGNMVDADRKLLEHYLLKFTATMQDDTHGEFDEYDPVRPSLPLLVESYLDTFGDDTPRKQQRDCIVVLHWEELKDRELWLARFMSYDYTILGHKAHVLGRICPVIEAWPAVLASLPLSGSDDEEEAEDDDMGF</sequence>
<gene>
    <name evidence="1" type="ORF">PGQ11_010724</name>
</gene>
<evidence type="ECO:0000313" key="2">
    <source>
        <dbReference type="Proteomes" id="UP001390339"/>
    </source>
</evidence>
<reference evidence="1 2" key="1">
    <citation type="journal article" date="2024" name="IMA Fungus">
        <title>Apiospora arundinis, a panoply of carbohydrate-active enzymes and secondary metabolites.</title>
        <authorList>
            <person name="Sorensen T."/>
            <person name="Petersen C."/>
            <person name="Muurmann A.T."/>
            <person name="Christiansen J.V."/>
            <person name="Brundto M.L."/>
            <person name="Overgaard C.K."/>
            <person name="Boysen A.T."/>
            <person name="Wollenberg R.D."/>
            <person name="Larsen T.O."/>
            <person name="Sorensen J.L."/>
            <person name="Nielsen K.L."/>
            <person name="Sondergaard T.E."/>
        </authorList>
    </citation>
    <scope>NUCLEOTIDE SEQUENCE [LARGE SCALE GENOMIC DNA]</scope>
    <source>
        <strain evidence="1 2">AAU 773</strain>
    </source>
</reference>
<keyword evidence="2" id="KW-1185">Reference proteome</keyword>
<dbReference type="EMBL" id="JAPCWZ010000006">
    <property type="protein sequence ID" value="KAK8859990.1"/>
    <property type="molecule type" value="Genomic_DNA"/>
</dbReference>
<accession>A0ABR2IAL6</accession>
<dbReference type="Proteomes" id="UP001390339">
    <property type="component" value="Unassembled WGS sequence"/>
</dbReference>
<name>A0ABR2IAL6_9PEZI</name>
<proteinExistence type="predicted"/>
<organism evidence="1 2">
    <name type="scientific">Apiospora arundinis</name>
    <dbReference type="NCBI Taxonomy" id="335852"/>
    <lineage>
        <taxon>Eukaryota</taxon>
        <taxon>Fungi</taxon>
        <taxon>Dikarya</taxon>
        <taxon>Ascomycota</taxon>
        <taxon>Pezizomycotina</taxon>
        <taxon>Sordariomycetes</taxon>
        <taxon>Xylariomycetidae</taxon>
        <taxon>Amphisphaeriales</taxon>
        <taxon>Apiosporaceae</taxon>
        <taxon>Apiospora</taxon>
    </lineage>
</organism>
<protein>
    <submittedName>
        <fullName evidence="1">Uncharacterized protein</fullName>
    </submittedName>
</protein>